<evidence type="ECO:0000256" key="1">
    <source>
        <dbReference type="ARBA" id="ARBA00008439"/>
    </source>
</evidence>
<dbReference type="AlphaFoldDB" id="A0A6M0H179"/>
<dbReference type="Proteomes" id="UP000481872">
    <property type="component" value="Unassembled WGS sequence"/>
</dbReference>
<organism evidence="3 4">
    <name type="scientific">Clostridium senegalense</name>
    <dbReference type="NCBI Taxonomy" id="1465809"/>
    <lineage>
        <taxon>Bacteria</taxon>
        <taxon>Bacillati</taxon>
        <taxon>Bacillota</taxon>
        <taxon>Clostridia</taxon>
        <taxon>Eubacteriales</taxon>
        <taxon>Clostridiaceae</taxon>
        <taxon>Clostridium</taxon>
    </lineage>
</organism>
<dbReference type="RefSeq" id="WP_010292902.1">
    <property type="nucleotide sequence ID" value="NZ_CABKRL010000001.1"/>
</dbReference>
<reference evidence="3 4" key="1">
    <citation type="submission" date="2020-02" db="EMBL/GenBank/DDBJ databases">
        <title>Genome assembly of a novel Clostridium senegalense strain.</title>
        <authorList>
            <person name="Gupta T.B."/>
            <person name="Jauregui R."/>
            <person name="Maclean P."/>
            <person name="Nawarathana A."/>
            <person name="Brightwell G."/>
        </authorList>
    </citation>
    <scope>NUCLEOTIDE SEQUENCE [LARGE SCALE GENOMIC DNA]</scope>
    <source>
        <strain evidence="3 4">AGRFS4</strain>
    </source>
</reference>
<name>A0A6M0H179_9CLOT</name>
<evidence type="ECO:0000313" key="3">
    <source>
        <dbReference type="EMBL" id="NEU03843.1"/>
    </source>
</evidence>
<dbReference type="InterPro" id="IPR009711">
    <property type="entry name" value="UPF0473"/>
</dbReference>
<gene>
    <name evidence="3" type="ORF">G3M99_03025</name>
</gene>
<protein>
    <recommendedName>
        <fullName evidence="2">UPF0473 protein G3M99_03025</fullName>
    </recommendedName>
</protein>
<dbReference type="PANTHER" id="PTHR40066">
    <property type="entry name" value="UPF0473 PROTEIN CBO2561/CLC_2432"/>
    <property type="match status" value="1"/>
</dbReference>
<dbReference type="Pfam" id="PF06949">
    <property type="entry name" value="DUF1292"/>
    <property type="match status" value="1"/>
</dbReference>
<evidence type="ECO:0000256" key="2">
    <source>
        <dbReference type="HAMAP-Rule" id="MF_01448"/>
    </source>
</evidence>
<sequence>MENKMETIMLMDENGNEIEFEIVVKLDIEDKEYVIVTPVESDEEYDVALRIEESEDGELVLVPVEEDDELALISEAYEALELE</sequence>
<evidence type="ECO:0000313" key="4">
    <source>
        <dbReference type="Proteomes" id="UP000481872"/>
    </source>
</evidence>
<comment type="similarity">
    <text evidence="1 2">Belongs to the UPF0473 family.</text>
</comment>
<dbReference type="HAMAP" id="MF_01448">
    <property type="entry name" value="UPF0473"/>
    <property type="match status" value="1"/>
</dbReference>
<accession>A0A6M0H179</accession>
<comment type="caution">
    <text evidence="3">The sequence shown here is derived from an EMBL/GenBank/DDBJ whole genome shotgun (WGS) entry which is preliminary data.</text>
</comment>
<keyword evidence="4" id="KW-1185">Reference proteome</keyword>
<dbReference type="PANTHER" id="PTHR40066:SF1">
    <property type="entry name" value="UPF0473 PROTEIN CBO2561_CLC_2432"/>
    <property type="match status" value="1"/>
</dbReference>
<dbReference type="EMBL" id="JAAGPU010000003">
    <property type="protein sequence ID" value="NEU03843.1"/>
    <property type="molecule type" value="Genomic_DNA"/>
</dbReference>
<proteinExistence type="inferred from homology"/>